<proteinExistence type="predicted"/>
<dbReference type="EMBL" id="BCMS01000006">
    <property type="protein sequence ID" value="GAQ23901.1"/>
    <property type="molecule type" value="Genomic_DNA"/>
</dbReference>
<name>A0A100HNC0_9DEIO</name>
<gene>
    <name evidence="1" type="ORF">DEIGR_400034</name>
</gene>
<evidence type="ECO:0000313" key="2">
    <source>
        <dbReference type="Proteomes" id="UP000056209"/>
    </source>
</evidence>
<evidence type="ECO:0000313" key="1">
    <source>
        <dbReference type="EMBL" id="GAQ23901.1"/>
    </source>
</evidence>
<dbReference type="RefSeq" id="WP_058980047.1">
    <property type="nucleotide sequence ID" value="NZ_BCMS01000006.1"/>
</dbReference>
<dbReference type="Proteomes" id="UP000056209">
    <property type="component" value="Unassembled WGS sequence"/>
</dbReference>
<protein>
    <submittedName>
        <fullName evidence="1">AMP-binding enzyme</fullName>
    </submittedName>
</protein>
<keyword evidence="2" id="KW-1185">Reference proteome</keyword>
<reference evidence="2" key="1">
    <citation type="submission" date="2015-11" db="EMBL/GenBank/DDBJ databases">
        <title>Draft Genome Sequence of the Radioresistant Bacterium Deinococcus grandis, Isolated from Freshwater Fish in Japan.</title>
        <authorList>
            <person name="Satoh K."/>
            <person name="Onodera T."/>
            <person name="Omoso K."/>
            <person name="Takeda-Yano K."/>
            <person name="Katayama T."/>
            <person name="Oono Y."/>
            <person name="Narumi I."/>
        </authorList>
    </citation>
    <scope>NUCLEOTIDE SEQUENCE [LARGE SCALE GENOMIC DNA]</scope>
    <source>
        <strain evidence="2">ATCC 43672</strain>
    </source>
</reference>
<comment type="caution">
    <text evidence="1">The sequence shown here is derived from an EMBL/GenBank/DDBJ whole genome shotgun (WGS) entry which is preliminary data.</text>
</comment>
<dbReference type="OrthoDB" id="73579at2"/>
<sequence>MILDLLNAAAEKIDEVAPIISDVLASNLAQPVTFERFGQPPGPLRALIAQEEDRSTDAPKVDEPGISNRSFTALLPYHEPALTPGWILTDATGRVHVPVAPILNPAGRNLFLVARVAPLVERTRVHDLVFQVPGVGVTRPYGALNPIPAPATALPVQARLAATTDPKIRDSVGADAAEVVLVGRWGPLTAPTGTPDGLRWGLSAPLTLSGQPGTLTLKLAWPDEDLHREAQFGARFLAVWRTP</sequence>
<accession>A0A100HNC0</accession>
<dbReference type="AlphaFoldDB" id="A0A100HNC0"/>
<organism evidence="1 2">
    <name type="scientific">Deinococcus grandis</name>
    <dbReference type="NCBI Taxonomy" id="57498"/>
    <lineage>
        <taxon>Bacteria</taxon>
        <taxon>Thermotogati</taxon>
        <taxon>Deinococcota</taxon>
        <taxon>Deinococci</taxon>
        <taxon>Deinococcales</taxon>
        <taxon>Deinococcaceae</taxon>
        <taxon>Deinococcus</taxon>
    </lineage>
</organism>